<dbReference type="RefSeq" id="WP_138087344.1">
    <property type="nucleotide sequence ID" value="NZ_VAUV01000011.1"/>
</dbReference>
<dbReference type="Proteomes" id="UP000306196">
    <property type="component" value="Unassembled WGS sequence"/>
</dbReference>
<evidence type="ECO:0000313" key="2">
    <source>
        <dbReference type="EMBL" id="TLD69810.1"/>
    </source>
</evidence>
<dbReference type="Pfam" id="PF01381">
    <property type="entry name" value="HTH_3"/>
    <property type="match status" value="1"/>
</dbReference>
<dbReference type="SUPFAM" id="SSF47413">
    <property type="entry name" value="lambda repressor-like DNA-binding domains"/>
    <property type="match status" value="1"/>
</dbReference>
<organism evidence="2 3">
    <name type="scientific">Phragmitibacter flavus</name>
    <dbReference type="NCBI Taxonomy" id="2576071"/>
    <lineage>
        <taxon>Bacteria</taxon>
        <taxon>Pseudomonadati</taxon>
        <taxon>Verrucomicrobiota</taxon>
        <taxon>Verrucomicrobiia</taxon>
        <taxon>Verrucomicrobiales</taxon>
        <taxon>Verrucomicrobiaceae</taxon>
        <taxon>Phragmitibacter</taxon>
    </lineage>
</organism>
<dbReference type="SMART" id="SM00530">
    <property type="entry name" value="HTH_XRE"/>
    <property type="match status" value="1"/>
</dbReference>
<keyword evidence="3" id="KW-1185">Reference proteome</keyword>
<sequence length="124" mass="13725">MIVNQMADEPLLQELGARLMAVRLGRNLTQAQLAREAGVSKRTLERLEAGEVAVQLTGLIRVLRVLDLLEGLNQLVPEPVASPMEELKLRGRRRKRATGTRGGVGGGLAEEAAEYRVWKWGDER</sequence>
<dbReference type="GO" id="GO:0003677">
    <property type="term" value="F:DNA binding"/>
    <property type="evidence" value="ECO:0007669"/>
    <property type="project" value="InterPro"/>
</dbReference>
<name>A0A5R8KBW8_9BACT</name>
<evidence type="ECO:0000259" key="1">
    <source>
        <dbReference type="PROSITE" id="PS50943"/>
    </source>
</evidence>
<reference evidence="2 3" key="1">
    <citation type="submission" date="2019-05" db="EMBL/GenBank/DDBJ databases">
        <title>Verrucobacter flavum gen. nov., sp. nov. a new member of the family Verrucomicrobiaceae.</title>
        <authorList>
            <person name="Szuroczki S."/>
            <person name="Abbaszade G."/>
            <person name="Szabo A."/>
            <person name="Felfoldi T."/>
            <person name="Schumann P."/>
            <person name="Boka K."/>
            <person name="Keki Z."/>
            <person name="Toumi M."/>
            <person name="Toth E."/>
        </authorList>
    </citation>
    <scope>NUCLEOTIDE SEQUENCE [LARGE SCALE GENOMIC DNA]</scope>
    <source>
        <strain evidence="2 3">MG-N-17</strain>
    </source>
</reference>
<feature type="domain" description="HTH cro/C1-type" evidence="1">
    <location>
        <begin position="19"/>
        <end position="72"/>
    </location>
</feature>
<evidence type="ECO:0000313" key="3">
    <source>
        <dbReference type="Proteomes" id="UP000306196"/>
    </source>
</evidence>
<dbReference type="PROSITE" id="PS50943">
    <property type="entry name" value="HTH_CROC1"/>
    <property type="match status" value="1"/>
</dbReference>
<dbReference type="AlphaFoldDB" id="A0A5R8KBW8"/>
<dbReference type="InterPro" id="IPR001387">
    <property type="entry name" value="Cro/C1-type_HTH"/>
</dbReference>
<comment type="caution">
    <text evidence="2">The sequence shown here is derived from an EMBL/GenBank/DDBJ whole genome shotgun (WGS) entry which is preliminary data.</text>
</comment>
<proteinExistence type="predicted"/>
<dbReference type="InterPro" id="IPR010982">
    <property type="entry name" value="Lambda_DNA-bd_dom_sf"/>
</dbReference>
<dbReference type="OrthoDB" id="7595480at2"/>
<dbReference type="CDD" id="cd00093">
    <property type="entry name" value="HTH_XRE"/>
    <property type="match status" value="1"/>
</dbReference>
<accession>A0A5R8KBW8</accession>
<protein>
    <submittedName>
        <fullName evidence="2">Helix-turn-helix transcriptional regulator</fullName>
    </submittedName>
</protein>
<gene>
    <name evidence="2" type="ORF">FEM03_15920</name>
</gene>
<dbReference type="EMBL" id="VAUV01000011">
    <property type="protein sequence ID" value="TLD69810.1"/>
    <property type="molecule type" value="Genomic_DNA"/>
</dbReference>
<dbReference type="Gene3D" id="1.10.260.40">
    <property type="entry name" value="lambda repressor-like DNA-binding domains"/>
    <property type="match status" value="1"/>
</dbReference>